<reference evidence="1" key="2">
    <citation type="journal article" date="2015" name="Data Brief">
        <title>Shoot transcriptome of the giant reed, Arundo donax.</title>
        <authorList>
            <person name="Barrero R.A."/>
            <person name="Guerrero F.D."/>
            <person name="Moolhuijzen P."/>
            <person name="Goolsby J.A."/>
            <person name="Tidwell J."/>
            <person name="Bellgard S.E."/>
            <person name="Bellgard M.I."/>
        </authorList>
    </citation>
    <scope>NUCLEOTIDE SEQUENCE</scope>
    <source>
        <tissue evidence="1">Shoot tissue taken approximately 20 cm above the soil surface</tissue>
    </source>
</reference>
<proteinExistence type="predicted"/>
<dbReference type="AlphaFoldDB" id="A0A0A8Z1V6"/>
<name>A0A0A8Z1V6_ARUDO</name>
<reference evidence="1" key="1">
    <citation type="submission" date="2014-09" db="EMBL/GenBank/DDBJ databases">
        <authorList>
            <person name="Magalhaes I.L.F."/>
            <person name="Oliveira U."/>
            <person name="Santos F.R."/>
            <person name="Vidigal T.H.D.A."/>
            <person name="Brescovit A.D."/>
            <person name="Santos A.J."/>
        </authorList>
    </citation>
    <scope>NUCLEOTIDE SEQUENCE</scope>
    <source>
        <tissue evidence="1">Shoot tissue taken approximately 20 cm above the soil surface</tissue>
    </source>
</reference>
<dbReference type="EMBL" id="GBRH01267175">
    <property type="protein sequence ID" value="JAD30720.1"/>
    <property type="molecule type" value="Transcribed_RNA"/>
</dbReference>
<accession>A0A0A8Z1V6</accession>
<sequence length="58" mass="6667">MQYCHLGELDVMVTQTNLPTAHVLLILKDFVYLYLTQLLGQVCKMDQNLEQQVPSCIL</sequence>
<organism evidence="1">
    <name type="scientific">Arundo donax</name>
    <name type="common">Giant reed</name>
    <name type="synonym">Donax arundinaceus</name>
    <dbReference type="NCBI Taxonomy" id="35708"/>
    <lineage>
        <taxon>Eukaryota</taxon>
        <taxon>Viridiplantae</taxon>
        <taxon>Streptophyta</taxon>
        <taxon>Embryophyta</taxon>
        <taxon>Tracheophyta</taxon>
        <taxon>Spermatophyta</taxon>
        <taxon>Magnoliopsida</taxon>
        <taxon>Liliopsida</taxon>
        <taxon>Poales</taxon>
        <taxon>Poaceae</taxon>
        <taxon>PACMAD clade</taxon>
        <taxon>Arundinoideae</taxon>
        <taxon>Arundineae</taxon>
        <taxon>Arundo</taxon>
    </lineage>
</organism>
<evidence type="ECO:0000313" key="1">
    <source>
        <dbReference type="EMBL" id="JAD30720.1"/>
    </source>
</evidence>
<protein>
    <submittedName>
        <fullName evidence="1">Uncharacterized protein</fullName>
    </submittedName>
</protein>